<comment type="similarity">
    <text evidence="1">Belongs to the LytR/CpsA/Psr (LCP) family.</text>
</comment>
<name>A0A944CMA4_9BACI</name>
<evidence type="ECO:0000256" key="5">
    <source>
        <dbReference type="SAM" id="Phobius"/>
    </source>
</evidence>
<evidence type="ECO:0000259" key="6">
    <source>
        <dbReference type="Pfam" id="PF03816"/>
    </source>
</evidence>
<feature type="domain" description="Cell envelope-related transcriptional attenuator" evidence="6">
    <location>
        <begin position="90"/>
        <end position="237"/>
    </location>
</feature>
<accession>A0A944CMA4</accession>
<reference evidence="7 8" key="1">
    <citation type="journal article" date="2021" name="Microorganisms">
        <title>Bacterial Dimethylsulfoniopropionate Biosynthesis in the East China Sea.</title>
        <authorList>
            <person name="Liu J."/>
            <person name="Zhang Y."/>
            <person name="Liu J."/>
            <person name="Zhong H."/>
            <person name="Williams B.T."/>
            <person name="Zheng Y."/>
            <person name="Curson A.R.J."/>
            <person name="Sun C."/>
            <person name="Sun H."/>
            <person name="Song D."/>
            <person name="Wagner Mackenzie B."/>
            <person name="Bermejo Martinez A."/>
            <person name="Todd J.D."/>
            <person name="Zhang X.H."/>
        </authorList>
    </citation>
    <scope>NUCLEOTIDE SEQUENCE [LARGE SCALE GENOMIC DNA]</scope>
    <source>
        <strain evidence="7 8">ESS08</strain>
    </source>
</reference>
<dbReference type="Gene3D" id="3.40.630.190">
    <property type="entry name" value="LCP protein"/>
    <property type="match status" value="1"/>
</dbReference>
<evidence type="ECO:0000256" key="4">
    <source>
        <dbReference type="ARBA" id="ARBA00022989"/>
    </source>
</evidence>
<dbReference type="NCBIfam" id="TIGR00350">
    <property type="entry name" value="lytR_cpsA_psr"/>
    <property type="match status" value="1"/>
</dbReference>
<dbReference type="InterPro" id="IPR004474">
    <property type="entry name" value="LytR_CpsA_psr"/>
</dbReference>
<keyword evidence="5" id="KW-0472">Membrane</keyword>
<gene>
    <name evidence="7" type="ORF">DYI25_15105</name>
</gene>
<protein>
    <submittedName>
        <fullName evidence="7">LytR family transcriptional regulator</fullName>
    </submittedName>
</protein>
<keyword evidence="3" id="KW-0735">Signal-anchor</keyword>
<evidence type="ECO:0000256" key="2">
    <source>
        <dbReference type="ARBA" id="ARBA00022692"/>
    </source>
</evidence>
<evidence type="ECO:0000256" key="3">
    <source>
        <dbReference type="ARBA" id="ARBA00022968"/>
    </source>
</evidence>
<proteinExistence type="inferred from homology"/>
<evidence type="ECO:0000313" key="7">
    <source>
        <dbReference type="EMBL" id="MBS8265753.1"/>
    </source>
</evidence>
<dbReference type="InterPro" id="IPR050922">
    <property type="entry name" value="LytR/CpsA/Psr_CW_biosynth"/>
</dbReference>
<dbReference type="RefSeq" id="WP_213370347.1">
    <property type="nucleotide sequence ID" value="NZ_QTKX01000002.1"/>
</dbReference>
<dbReference type="PANTHER" id="PTHR33392:SF6">
    <property type="entry name" value="POLYISOPRENYL-TEICHOIC ACID--PEPTIDOGLYCAN TEICHOIC ACID TRANSFERASE TAGU"/>
    <property type="match status" value="1"/>
</dbReference>
<feature type="transmembrane region" description="Helical" evidence="5">
    <location>
        <begin position="20"/>
        <end position="40"/>
    </location>
</feature>
<evidence type="ECO:0000256" key="1">
    <source>
        <dbReference type="ARBA" id="ARBA00006068"/>
    </source>
</evidence>
<dbReference type="PANTHER" id="PTHR33392">
    <property type="entry name" value="POLYISOPRENYL-TEICHOIC ACID--PEPTIDOGLYCAN TEICHOIC ACID TRANSFERASE TAGU"/>
    <property type="match status" value="1"/>
</dbReference>
<keyword evidence="4 5" id="KW-1133">Transmembrane helix</keyword>
<dbReference type="AlphaFoldDB" id="A0A944CMA4"/>
<keyword evidence="2 5" id="KW-0812">Transmembrane</keyword>
<comment type="caution">
    <text evidence="7">The sequence shown here is derived from an EMBL/GenBank/DDBJ whole genome shotgun (WGS) entry which is preliminary data.</text>
</comment>
<evidence type="ECO:0000313" key="8">
    <source>
        <dbReference type="Proteomes" id="UP000761411"/>
    </source>
</evidence>
<sequence>MNNRTRRNVRKNKRKRIVRFALLFFFIISVGAGLYVYNIYSDVASAIDKMHNPISREKSKKRETKVEFDRKDPISLLLVGVDERDGDAGRTDSMLVLTVNPETKSTKIVSIPRDTRSKIVYSDDPDRLRYDKMNHAYAIGGIEMTIDSVEYFLNIPIDYYVEVSMEGFKDIVDAVDGIDVYNKYAFELDGVYLEEGSHHLNGEEALMYARMRKQDPRGDFGRQERQREVISKVIDKGASLSSLTNYNDILEALQDNIKTNLTLDDMIGIQAKYKKAAASIEKLEIEGEGDNLDNGSGLTSWYFIVNDETRQELSNKLRQHLDLSPSTVSTSDTDYNS</sequence>
<organism evidence="7 8">
    <name type="scientific">Mesobacillus boroniphilus</name>
    <dbReference type="NCBI Taxonomy" id="308892"/>
    <lineage>
        <taxon>Bacteria</taxon>
        <taxon>Bacillati</taxon>
        <taxon>Bacillota</taxon>
        <taxon>Bacilli</taxon>
        <taxon>Bacillales</taxon>
        <taxon>Bacillaceae</taxon>
        <taxon>Mesobacillus</taxon>
    </lineage>
</organism>
<keyword evidence="8" id="KW-1185">Reference proteome</keyword>
<dbReference type="EMBL" id="QTKX01000002">
    <property type="protein sequence ID" value="MBS8265753.1"/>
    <property type="molecule type" value="Genomic_DNA"/>
</dbReference>
<dbReference type="Proteomes" id="UP000761411">
    <property type="component" value="Unassembled WGS sequence"/>
</dbReference>
<dbReference type="GO" id="GO:0071555">
    <property type="term" value="P:cell wall organization"/>
    <property type="evidence" value="ECO:0007669"/>
    <property type="project" value="UniProtKB-KW"/>
</dbReference>
<dbReference type="Pfam" id="PF03816">
    <property type="entry name" value="LytR_cpsA_psr"/>
    <property type="match status" value="1"/>
</dbReference>